<keyword evidence="2" id="KW-1185">Reference proteome</keyword>
<name>A0A1E3S0L2_9MYCO</name>
<dbReference type="Proteomes" id="UP000094243">
    <property type="component" value="Unassembled WGS sequence"/>
</dbReference>
<accession>A0A1E3S0L2</accession>
<reference evidence="2" key="1">
    <citation type="submission" date="2016-09" db="EMBL/GenBank/DDBJ databases">
        <authorList>
            <person name="Greninger A.L."/>
            <person name="Jerome K.R."/>
            <person name="Mcnair B."/>
            <person name="Wallis C."/>
            <person name="Fang F."/>
        </authorList>
    </citation>
    <scope>NUCLEOTIDE SEQUENCE [LARGE SCALE GENOMIC DNA]</scope>
    <source>
        <strain evidence="2">M7</strain>
    </source>
</reference>
<evidence type="ECO:0000313" key="2">
    <source>
        <dbReference type="Proteomes" id="UP000094243"/>
    </source>
</evidence>
<evidence type="ECO:0008006" key="3">
    <source>
        <dbReference type="Google" id="ProtNLM"/>
    </source>
</evidence>
<dbReference type="AlphaFoldDB" id="A0A1E3S0L2"/>
<dbReference type="RefSeq" id="WP_069404336.1">
    <property type="nucleotide sequence ID" value="NZ_MIGZ01000023.1"/>
</dbReference>
<proteinExistence type="predicted"/>
<gene>
    <name evidence="1" type="ORF">BHQ17_06155</name>
</gene>
<dbReference type="EMBL" id="MIGZ01000023">
    <property type="protein sequence ID" value="ODQ95212.1"/>
    <property type="molecule type" value="Genomic_DNA"/>
</dbReference>
<organism evidence="1 2">
    <name type="scientific">Mycolicibacterium holsaticum</name>
    <dbReference type="NCBI Taxonomy" id="152142"/>
    <lineage>
        <taxon>Bacteria</taxon>
        <taxon>Bacillati</taxon>
        <taxon>Actinomycetota</taxon>
        <taxon>Actinomycetes</taxon>
        <taxon>Mycobacteriales</taxon>
        <taxon>Mycobacteriaceae</taxon>
        <taxon>Mycolicibacterium</taxon>
    </lineage>
</organism>
<dbReference type="OrthoDB" id="3204158at2"/>
<sequence>MSALPTWDDQMDALKGVADHLLATWRPDGATEAEVQDMNKLALSILACGYLCHVYTDSRRPVFMPLWNYACNQGGPNPDYVYLSAEVDGTGVYELVGRRGTVRFVEVTQSAPGMMRSLKGVERQMKFDAITHDFDDLTIGEDGSFRVVLSAECPEDHAGDWWPLNPEAGKLLMRKCAGDWNTEVDAQVAINRLDDGGADMTPAEIARRFAELGDWIKGMIDFDMELVRYYREHHGFNVLLRSQWIQQGGGLATKQAYYDGIHQVADDEALIVEFPVPANCYYWQILVADDRFSTVDWVNRQSSLNDVQARLDPDGWFRGVVAKRDPGVHNWLDKADWPWGILQARFYKADDFPEMTVTKVPVDDVLDHLPAGTPVLSAAQRAAQLRHRRTGAQLRRIW</sequence>
<evidence type="ECO:0000313" key="1">
    <source>
        <dbReference type="EMBL" id="ODQ95212.1"/>
    </source>
</evidence>
<comment type="caution">
    <text evidence="1">The sequence shown here is derived from an EMBL/GenBank/DDBJ whole genome shotgun (WGS) entry which is preliminary data.</text>
</comment>
<protein>
    <recommendedName>
        <fullName evidence="3">DUF1214 domain-containing protein</fullName>
    </recommendedName>
</protein>